<name>A0ABV5KCS6_9ACTN</name>
<dbReference type="Pfam" id="PF13556">
    <property type="entry name" value="HTH_30"/>
    <property type="match status" value="1"/>
</dbReference>
<organism evidence="3 4">
    <name type="scientific">Nocardioides plantarum</name>
    <dbReference type="NCBI Taxonomy" id="29299"/>
    <lineage>
        <taxon>Bacteria</taxon>
        <taxon>Bacillati</taxon>
        <taxon>Actinomycetota</taxon>
        <taxon>Actinomycetes</taxon>
        <taxon>Propionibacteriales</taxon>
        <taxon>Nocardioidaceae</taxon>
        <taxon>Nocardioides</taxon>
    </lineage>
</organism>
<evidence type="ECO:0000259" key="2">
    <source>
        <dbReference type="Pfam" id="PF14361"/>
    </source>
</evidence>
<feature type="domain" description="RsbT co-antagonist protein RsbRD N-terminal" evidence="2">
    <location>
        <begin position="26"/>
        <end position="155"/>
    </location>
</feature>
<evidence type="ECO:0000313" key="3">
    <source>
        <dbReference type="EMBL" id="MFB9314528.1"/>
    </source>
</evidence>
<dbReference type="InterPro" id="IPR025736">
    <property type="entry name" value="PucR_C-HTH_dom"/>
</dbReference>
<comment type="caution">
    <text evidence="3">The sequence shown here is derived from an EMBL/GenBank/DDBJ whole genome shotgun (WGS) entry which is preliminary data.</text>
</comment>
<dbReference type="Pfam" id="PF14361">
    <property type="entry name" value="RsbRD_N"/>
    <property type="match status" value="1"/>
</dbReference>
<evidence type="ECO:0000313" key="4">
    <source>
        <dbReference type="Proteomes" id="UP001589750"/>
    </source>
</evidence>
<accession>A0ABV5KCS6</accession>
<dbReference type="PANTHER" id="PTHR33744:SF1">
    <property type="entry name" value="DNA-BINDING TRANSCRIPTIONAL ACTIVATOR ADER"/>
    <property type="match status" value="1"/>
</dbReference>
<gene>
    <name evidence="3" type="ORF">ACFFRI_15840</name>
</gene>
<proteinExistence type="predicted"/>
<protein>
    <submittedName>
        <fullName evidence="3">Helix-turn-helix domain-containing protein</fullName>
    </submittedName>
</protein>
<dbReference type="RefSeq" id="WP_140010176.1">
    <property type="nucleotide sequence ID" value="NZ_JBHMDG010000021.1"/>
</dbReference>
<dbReference type="Proteomes" id="UP001589750">
    <property type="component" value="Unassembled WGS sequence"/>
</dbReference>
<dbReference type="InterPro" id="IPR042070">
    <property type="entry name" value="PucR_C-HTH_sf"/>
</dbReference>
<dbReference type="InterPro" id="IPR051448">
    <property type="entry name" value="CdaR-like_regulators"/>
</dbReference>
<dbReference type="InterPro" id="IPR025751">
    <property type="entry name" value="RsbRD_N_dom"/>
</dbReference>
<feature type="domain" description="PucR C-terminal helix-turn-helix" evidence="1">
    <location>
        <begin position="328"/>
        <end position="386"/>
    </location>
</feature>
<sequence>MTDLRAELDQLLDPGEPVRRFRALAPTIAARCGARIQAQVPAYAGPAAGRRRRLIELAITGSLTEFLDGLDGGSGPPRSVDELFRQMGAGEANDGRGLDAIQAAIHLAIRTIWESLRTFAVDERLPPTLVCELGDVLFAWTERLVQLTTEGHRAVTGVRERSVELARERLLTGLLRGQPVGRREELAAAAGWTVPTEVVVLAVDTRGQDRDLVLGGAPLVRPGSRTTVVVADAATADDVLAAAQRARPGARVALSWAIDPADVPAAHQWVTRALHLVESGVLPRHPVLRCADHLTQLWLHAEPVLRRALCQDHLRPLLAETPNSREILSETLLVWLETRDSAPAIAARLGVHPQTVRYRWKRINELFGDDLHDPEFVVQLTLLLKASVPLWKAGDQSDFERFRAQGEP</sequence>
<dbReference type="PANTHER" id="PTHR33744">
    <property type="entry name" value="CARBOHYDRATE DIACID REGULATOR"/>
    <property type="match status" value="1"/>
</dbReference>
<evidence type="ECO:0000259" key="1">
    <source>
        <dbReference type="Pfam" id="PF13556"/>
    </source>
</evidence>
<dbReference type="Gene3D" id="1.10.10.2840">
    <property type="entry name" value="PucR C-terminal helix-turn-helix domain"/>
    <property type="match status" value="1"/>
</dbReference>
<keyword evidence="4" id="KW-1185">Reference proteome</keyword>
<reference evidence="3 4" key="1">
    <citation type="submission" date="2024-09" db="EMBL/GenBank/DDBJ databases">
        <authorList>
            <person name="Sun Q."/>
            <person name="Mori K."/>
        </authorList>
    </citation>
    <scope>NUCLEOTIDE SEQUENCE [LARGE SCALE GENOMIC DNA]</scope>
    <source>
        <strain evidence="3 4">JCM 9626</strain>
    </source>
</reference>
<dbReference type="EMBL" id="JBHMDG010000021">
    <property type="protein sequence ID" value="MFB9314528.1"/>
    <property type="molecule type" value="Genomic_DNA"/>
</dbReference>